<keyword evidence="5" id="KW-0862">Zinc</keyword>
<dbReference type="GO" id="GO:0003677">
    <property type="term" value="F:DNA binding"/>
    <property type="evidence" value="ECO:0007669"/>
    <property type="project" value="UniProtKB-KW"/>
</dbReference>
<comment type="subcellular location">
    <subcellularLocation>
        <location evidence="1">Nucleus</location>
    </subcellularLocation>
</comment>
<dbReference type="InterPro" id="IPR013087">
    <property type="entry name" value="Znf_C2H2_type"/>
</dbReference>
<dbReference type="OMA" id="QDWEEPV"/>
<keyword evidence="4 8" id="KW-0863">Zinc-finger</keyword>
<feature type="domain" description="C2H2-type" evidence="10">
    <location>
        <begin position="97"/>
        <end position="124"/>
    </location>
</feature>
<dbReference type="PROSITE" id="PS50157">
    <property type="entry name" value="ZINC_FINGER_C2H2_2"/>
    <property type="match status" value="3"/>
</dbReference>
<protein>
    <submittedName>
        <fullName evidence="12">Zinc finger protein 37 homolog</fullName>
    </submittedName>
</protein>
<sequence>MADPSSEGLRPCHPGNETEDLGPSHPGNETEGLLTGHPEVKTSSREGQTADAGRQQDWEEPVSCQETFDGKVRETGSSSQLERVDSRMPEVNTEKPFMCGECGFRTAKKSHLSRHMRTHTGEKPYKCDQCDYSAARKSHLDRHLTKHTEDHLREHAQEKPYMCDKCGYSAATKDELSVHIKTHAT</sequence>
<reference evidence="12" key="1">
    <citation type="submission" date="2025-08" db="UniProtKB">
        <authorList>
            <consortium name="RefSeq"/>
        </authorList>
    </citation>
    <scope>IDENTIFICATION</scope>
    <source>
        <strain evidence="12">S238N-H82</strain>
        <tissue evidence="12">Testes</tissue>
    </source>
</reference>
<dbReference type="PANTHER" id="PTHR24392">
    <property type="entry name" value="ZINC FINGER PROTEIN"/>
    <property type="match status" value="1"/>
</dbReference>
<keyword evidence="11" id="KW-1185">Reference proteome</keyword>
<dbReference type="SUPFAM" id="SSF57667">
    <property type="entry name" value="beta-beta-alpha zinc fingers"/>
    <property type="match status" value="2"/>
</dbReference>
<gene>
    <name evidence="12" type="primary">LOC118408882</name>
</gene>
<dbReference type="GO" id="GO:0008270">
    <property type="term" value="F:zinc ion binding"/>
    <property type="evidence" value="ECO:0007669"/>
    <property type="project" value="UniProtKB-KW"/>
</dbReference>
<feature type="domain" description="C2H2-type" evidence="10">
    <location>
        <begin position="161"/>
        <end position="185"/>
    </location>
</feature>
<dbReference type="FunFam" id="3.30.160.60:FF:002974">
    <property type="match status" value="1"/>
</dbReference>
<evidence type="ECO:0000256" key="6">
    <source>
        <dbReference type="ARBA" id="ARBA00023125"/>
    </source>
</evidence>
<feature type="region of interest" description="Disordered" evidence="9">
    <location>
        <begin position="1"/>
        <end position="89"/>
    </location>
</feature>
<keyword evidence="6" id="KW-0238">DNA-binding</keyword>
<dbReference type="KEGG" id="bfo:118408882"/>
<evidence type="ECO:0000256" key="3">
    <source>
        <dbReference type="ARBA" id="ARBA00022737"/>
    </source>
</evidence>
<keyword evidence="3" id="KW-0677">Repeat</keyword>
<dbReference type="AlphaFoldDB" id="A0A9J7HTX2"/>
<dbReference type="Proteomes" id="UP000001554">
    <property type="component" value="Unplaced"/>
</dbReference>
<evidence type="ECO:0000256" key="9">
    <source>
        <dbReference type="SAM" id="MobiDB-lite"/>
    </source>
</evidence>
<evidence type="ECO:0000256" key="2">
    <source>
        <dbReference type="ARBA" id="ARBA00022723"/>
    </source>
</evidence>
<dbReference type="GeneID" id="118408882"/>
<name>A0A9J7HTX2_BRAFL</name>
<keyword evidence="2" id="KW-0479">Metal-binding</keyword>
<evidence type="ECO:0000313" key="11">
    <source>
        <dbReference type="Proteomes" id="UP000001554"/>
    </source>
</evidence>
<organism evidence="11 12">
    <name type="scientific">Branchiostoma floridae</name>
    <name type="common">Florida lancelet</name>
    <name type="synonym">Amphioxus</name>
    <dbReference type="NCBI Taxonomy" id="7739"/>
    <lineage>
        <taxon>Eukaryota</taxon>
        <taxon>Metazoa</taxon>
        <taxon>Chordata</taxon>
        <taxon>Cephalochordata</taxon>
        <taxon>Leptocardii</taxon>
        <taxon>Amphioxiformes</taxon>
        <taxon>Branchiostomatidae</taxon>
        <taxon>Branchiostoma</taxon>
    </lineage>
</organism>
<dbReference type="OrthoDB" id="6077919at2759"/>
<dbReference type="RefSeq" id="XP_035665635.1">
    <property type="nucleotide sequence ID" value="XM_035809742.1"/>
</dbReference>
<evidence type="ECO:0000256" key="8">
    <source>
        <dbReference type="PROSITE-ProRule" id="PRU00042"/>
    </source>
</evidence>
<evidence type="ECO:0000259" key="10">
    <source>
        <dbReference type="PROSITE" id="PS50157"/>
    </source>
</evidence>
<dbReference type="Pfam" id="PF00096">
    <property type="entry name" value="zf-C2H2"/>
    <property type="match status" value="1"/>
</dbReference>
<evidence type="ECO:0000256" key="4">
    <source>
        <dbReference type="ARBA" id="ARBA00022771"/>
    </source>
</evidence>
<dbReference type="FunFam" id="3.30.160.60:FF:003030">
    <property type="match status" value="1"/>
</dbReference>
<dbReference type="FunFam" id="3.30.160.60:FF:002287">
    <property type="entry name" value="Uncharacterized protein"/>
    <property type="match status" value="1"/>
</dbReference>
<dbReference type="GO" id="GO:0005634">
    <property type="term" value="C:nucleus"/>
    <property type="evidence" value="ECO:0007669"/>
    <property type="project" value="UniProtKB-SubCell"/>
</dbReference>
<dbReference type="SMART" id="SM00355">
    <property type="entry name" value="ZnF_C2H2"/>
    <property type="match status" value="3"/>
</dbReference>
<evidence type="ECO:0000256" key="5">
    <source>
        <dbReference type="ARBA" id="ARBA00022833"/>
    </source>
</evidence>
<dbReference type="PANTHER" id="PTHR24392:SF31">
    <property type="entry name" value="C2H2-TYPE DOMAIN-CONTAINING PROTEIN"/>
    <property type="match status" value="1"/>
</dbReference>
<dbReference type="Gene3D" id="3.30.160.60">
    <property type="entry name" value="Classic Zinc Finger"/>
    <property type="match status" value="3"/>
</dbReference>
<feature type="domain" description="C2H2-type" evidence="10">
    <location>
        <begin position="125"/>
        <end position="160"/>
    </location>
</feature>
<keyword evidence="7" id="KW-0539">Nucleus</keyword>
<accession>A0A9J7HTX2</accession>
<dbReference type="InterPro" id="IPR036236">
    <property type="entry name" value="Znf_C2H2_sf"/>
</dbReference>
<proteinExistence type="predicted"/>
<evidence type="ECO:0000313" key="12">
    <source>
        <dbReference type="RefSeq" id="XP_035665635.1"/>
    </source>
</evidence>
<evidence type="ECO:0000256" key="7">
    <source>
        <dbReference type="ARBA" id="ARBA00023242"/>
    </source>
</evidence>
<evidence type="ECO:0000256" key="1">
    <source>
        <dbReference type="ARBA" id="ARBA00004123"/>
    </source>
</evidence>
<dbReference type="Pfam" id="PF13465">
    <property type="entry name" value="zf-H2C2_2"/>
    <property type="match status" value="1"/>
</dbReference>